<organism evidence="2 3">
    <name type="scientific">Glarea lozoyensis (strain ATCC 20868 / MF5171)</name>
    <dbReference type="NCBI Taxonomy" id="1116229"/>
    <lineage>
        <taxon>Eukaryota</taxon>
        <taxon>Fungi</taxon>
        <taxon>Dikarya</taxon>
        <taxon>Ascomycota</taxon>
        <taxon>Pezizomycotina</taxon>
        <taxon>Leotiomycetes</taxon>
        <taxon>Helotiales</taxon>
        <taxon>Helotiaceae</taxon>
        <taxon>Glarea</taxon>
    </lineage>
</organism>
<dbReference type="KEGG" id="glz:GLAREA_05850"/>
<gene>
    <name evidence="2" type="ORF">GLAREA_05850</name>
</gene>
<feature type="domain" description="2EXR" evidence="1">
    <location>
        <begin position="26"/>
        <end position="120"/>
    </location>
</feature>
<accession>S3E345</accession>
<dbReference type="AlphaFoldDB" id="S3E345"/>
<evidence type="ECO:0000259" key="1">
    <source>
        <dbReference type="Pfam" id="PF20150"/>
    </source>
</evidence>
<proteinExistence type="predicted"/>
<dbReference type="HOGENOM" id="CLU_1102858_0_0_1"/>
<name>S3E345_GLAL2</name>
<keyword evidence="3" id="KW-1185">Reference proteome</keyword>
<dbReference type="Proteomes" id="UP000016922">
    <property type="component" value="Unassembled WGS sequence"/>
</dbReference>
<sequence>MVTAGISVNLPSTIGSENTSTPLTEFKLFPTLPTELRLMIFECIIPASELIDVDIEVVLVNGVSTIRIARVAKRRIILWAVDHEARSFTDRILARKSHSLTESNAQGDFPVTFEGDVDMIRLGPIRNRTGNPLAHAISNSAVGGSLSTLFAHASNIQINSAAPLQQTLRHRLHLLENFSGIKRFYFGWGNDQEMRRFHLSPSRHGFVDQNYLRVDYPFAALVTTFHRTLVQAAQSHGLQTIPEVFGVLKSRV</sequence>
<dbReference type="GeneID" id="19464904"/>
<protein>
    <recommendedName>
        <fullName evidence="1">2EXR domain-containing protein</fullName>
    </recommendedName>
</protein>
<dbReference type="RefSeq" id="XP_008079455.1">
    <property type="nucleotide sequence ID" value="XM_008081264.1"/>
</dbReference>
<reference evidence="2 3" key="1">
    <citation type="journal article" date="2013" name="BMC Genomics">
        <title>Genomics-driven discovery of the pneumocandin biosynthetic gene cluster in the fungus Glarea lozoyensis.</title>
        <authorList>
            <person name="Chen L."/>
            <person name="Yue Q."/>
            <person name="Zhang X."/>
            <person name="Xiang M."/>
            <person name="Wang C."/>
            <person name="Li S."/>
            <person name="Che Y."/>
            <person name="Ortiz-Lopez F.J."/>
            <person name="Bills G.F."/>
            <person name="Liu X."/>
            <person name="An Z."/>
        </authorList>
    </citation>
    <scope>NUCLEOTIDE SEQUENCE [LARGE SCALE GENOMIC DNA]</scope>
    <source>
        <strain evidence="3">ATCC 20868 / MF5171</strain>
    </source>
</reference>
<dbReference type="EMBL" id="KE145358">
    <property type="protein sequence ID" value="EPE32838.1"/>
    <property type="molecule type" value="Genomic_DNA"/>
</dbReference>
<evidence type="ECO:0000313" key="2">
    <source>
        <dbReference type="EMBL" id="EPE32838.1"/>
    </source>
</evidence>
<dbReference type="InterPro" id="IPR045518">
    <property type="entry name" value="2EXR"/>
</dbReference>
<dbReference type="OrthoDB" id="3473305at2759"/>
<dbReference type="Pfam" id="PF20150">
    <property type="entry name" value="2EXR"/>
    <property type="match status" value="1"/>
</dbReference>
<evidence type="ECO:0000313" key="3">
    <source>
        <dbReference type="Proteomes" id="UP000016922"/>
    </source>
</evidence>